<gene>
    <name evidence="1" type="ORF">ASPWEDRAFT_116823</name>
</gene>
<keyword evidence="2" id="KW-1185">Reference proteome</keyword>
<name>A0A1L9RAA7_ASPWE</name>
<accession>A0A1L9RAA7</accession>
<evidence type="ECO:0000313" key="1">
    <source>
        <dbReference type="EMBL" id="OJJ31851.1"/>
    </source>
</evidence>
<dbReference type="GeneID" id="63744535"/>
<dbReference type="EMBL" id="KV878215">
    <property type="protein sequence ID" value="OJJ31851.1"/>
    <property type="molecule type" value="Genomic_DNA"/>
</dbReference>
<sequence>MEPTTAEPESFCPSLWDVLKTRHVLQWKVVPGGMPAEIVDLIVDAAEYWPSSVVTMQGSTIIRNDRDRVILKTDPLCYSPKTLSTSSPTTVPHRTIHPCRKIIFSISAHDQGWGGHGDGESIFNGSFTWFDTEIIPFTPFSDQRLEDTNVPERQHFGPDHPNLLPREDKLQSNPIANDETQHYTITWHHLDNIQPDSDEAEEIKLSQGRGRATLDGSQVRGLEIGQSIALWARARFGGWANHVDGASIRVFWSV</sequence>
<dbReference type="Proteomes" id="UP000184383">
    <property type="component" value="Unassembled WGS sequence"/>
</dbReference>
<dbReference type="VEuPathDB" id="FungiDB:ASPWEDRAFT_116823"/>
<dbReference type="OrthoDB" id="66095at2759"/>
<reference evidence="2" key="1">
    <citation type="journal article" date="2017" name="Genome Biol.">
        <title>Comparative genomics reveals high biological diversity and specific adaptations in the industrially and medically important fungal genus Aspergillus.</title>
        <authorList>
            <person name="de Vries R.P."/>
            <person name="Riley R."/>
            <person name="Wiebenga A."/>
            <person name="Aguilar-Osorio G."/>
            <person name="Amillis S."/>
            <person name="Uchima C.A."/>
            <person name="Anderluh G."/>
            <person name="Asadollahi M."/>
            <person name="Askin M."/>
            <person name="Barry K."/>
            <person name="Battaglia E."/>
            <person name="Bayram O."/>
            <person name="Benocci T."/>
            <person name="Braus-Stromeyer S.A."/>
            <person name="Caldana C."/>
            <person name="Canovas D."/>
            <person name="Cerqueira G.C."/>
            <person name="Chen F."/>
            <person name="Chen W."/>
            <person name="Choi C."/>
            <person name="Clum A."/>
            <person name="Dos Santos R.A."/>
            <person name="Damasio A.R."/>
            <person name="Diallinas G."/>
            <person name="Emri T."/>
            <person name="Fekete E."/>
            <person name="Flipphi M."/>
            <person name="Freyberg S."/>
            <person name="Gallo A."/>
            <person name="Gournas C."/>
            <person name="Habgood R."/>
            <person name="Hainaut M."/>
            <person name="Harispe M.L."/>
            <person name="Henrissat B."/>
            <person name="Hilden K.S."/>
            <person name="Hope R."/>
            <person name="Hossain A."/>
            <person name="Karabika E."/>
            <person name="Karaffa L."/>
            <person name="Karanyi Z."/>
            <person name="Krasevec N."/>
            <person name="Kuo A."/>
            <person name="Kusch H."/>
            <person name="LaButti K."/>
            <person name="Lagendijk E.L."/>
            <person name="Lapidus A."/>
            <person name="Levasseur A."/>
            <person name="Lindquist E."/>
            <person name="Lipzen A."/>
            <person name="Logrieco A.F."/>
            <person name="MacCabe A."/>
            <person name="Maekelae M.R."/>
            <person name="Malavazi I."/>
            <person name="Melin P."/>
            <person name="Meyer V."/>
            <person name="Mielnichuk N."/>
            <person name="Miskei M."/>
            <person name="Molnar A.P."/>
            <person name="Mule G."/>
            <person name="Ngan C.Y."/>
            <person name="Orejas M."/>
            <person name="Orosz E."/>
            <person name="Ouedraogo J.P."/>
            <person name="Overkamp K.M."/>
            <person name="Park H.-S."/>
            <person name="Perrone G."/>
            <person name="Piumi F."/>
            <person name="Punt P.J."/>
            <person name="Ram A.F."/>
            <person name="Ramon A."/>
            <person name="Rauscher S."/>
            <person name="Record E."/>
            <person name="Riano-Pachon D.M."/>
            <person name="Robert V."/>
            <person name="Roehrig J."/>
            <person name="Ruller R."/>
            <person name="Salamov A."/>
            <person name="Salih N.S."/>
            <person name="Samson R.A."/>
            <person name="Sandor E."/>
            <person name="Sanguinetti M."/>
            <person name="Schuetze T."/>
            <person name="Sepcic K."/>
            <person name="Shelest E."/>
            <person name="Sherlock G."/>
            <person name="Sophianopoulou V."/>
            <person name="Squina F.M."/>
            <person name="Sun H."/>
            <person name="Susca A."/>
            <person name="Todd R.B."/>
            <person name="Tsang A."/>
            <person name="Unkles S.E."/>
            <person name="van de Wiele N."/>
            <person name="van Rossen-Uffink D."/>
            <person name="Oliveira J.V."/>
            <person name="Vesth T.C."/>
            <person name="Visser J."/>
            <person name="Yu J.-H."/>
            <person name="Zhou M."/>
            <person name="Andersen M.R."/>
            <person name="Archer D.B."/>
            <person name="Baker S.E."/>
            <person name="Benoit I."/>
            <person name="Brakhage A.A."/>
            <person name="Braus G.H."/>
            <person name="Fischer R."/>
            <person name="Frisvad J.C."/>
            <person name="Goldman G.H."/>
            <person name="Houbraken J."/>
            <person name="Oakley B."/>
            <person name="Pocsi I."/>
            <person name="Scazzocchio C."/>
            <person name="Seiboth B."/>
            <person name="vanKuyk P.A."/>
            <person name="Wortman J."/>
            <person name="Dyer P.S."/>
            <person name="Grigoriev I.V."/>
        </authorList>
    </citation>
    <scope>NUCLEOTIDE SEQUENCE [LARGE SCALE GENOMIC DNA]</scope>
    <source>
        <strain evidence="2">DTO 134E9</strain>
    </source>
</reference>
<dbReference type="STRING" id="1073089.A0A1L9RAA7"/>
<dbReference type="AlphaFoldDB" id="A0A1L9RAA7"/>
<evidence type="ECO:0000313" key="2">
    <source>
        <dbReference type="Proteomes" id="UP000184383"/>
    </source>
</evidence>
<dbReference type="RefSeq" id="XP_040685528.1">
    <property type="nucleotide sequence ID" value="XM_040828687.1"/>
</dbReference>
<proteinExistence type="predicted"/>
<protein>
    <submittedName>
        <fullName evidence="1">Uncharacterized protein</fullName>
    </submittedName>
</protein>
<organism evidence="1 2">
    <name type="scientific">Aspergillus wentii DTO 134E9</name>
    <dbReference type="NCBI Taxonomy" id="1073089"/>
    <lineage>
        <taxon>Eukaryota</taxon>
        <taxon>Fungi</taxon>
        <taxon>Dikarya</taxon>
        <taxon>Ascomycota</taxon>
        <taxon>Pezizomycotina</taxon>
        <taxon>Eurotiomycetes</taxon>
        <taxon>Eurotiomycetidae</taxon>
        <taxon>Eurotiales</taxon>
        <taxon>Aspergillaceae</taxon>
        <taxon>Aspergillus</taxon>
        <taxon>Aspergillus subgen. Cremei</taxon>
    </lineage>
</organism>